<gene>
    <name evidence="4" type="ORF">OEA41_004035</name>
</gene>
<organism evidence="4 5">
    <name type="scientific">Lepraria neglecta</name>
    <dbReference type="NCBI Taxonomy" id="209136"/>
    <lineage>
        <taxon>Eukaryota</taxon>
        <taxon>Fungi</taxon>
        <taxon>Dikarya</taxon>
        <taxon>Ascomycota</taxon>
        <taxon>Pezizomycotina</taxon>
        <taxon>Lecanoromycetes</taxon>
        <taxon>OSLEUM clade</taxon>
        <taxon>Lecanoromycetidae</taxon>
        <taxon>Lecanorales</taxon>
        <taxon>Lecanorineae</taxon>
        <taxon>Stereocaulaceae</taxon>
        <taxon>Lepraria</taxon>
    </lineage>
</organism>
<dbReference type="EMBL" id="JASNWA010000008">
    <property type="protein sequence ID" value="KAK3171951.1"/>
    <property type="molecule type" value="Genomic_DNA"/>
</dbReference>
<sequence length="311" mass="34256">MTEPLSITASVVGITTAAIGSVKFLYTTIGNIKDVPTALGNIRSDLQAVEPVLQELYTVLESEDSQVLLIDDIKGAVENCNSACSTFQKSLDHWMRHATKYKAFWAEWTDRVKVGIFEQGTINVFKGRLNDCKSTLIMALSTSSVLLIALGRLTVTRQGFMMKEVKDSMLKSNELRLDKEKARANRELAAIESSLKQLSVSIRDAVNEESKRNLEQLLEEMQEQKASNEVFRKTCEEALFETKNIHNGIEQEIKNTKADNNGRAVAGLINTPGEVRNIKQNISDTSARGGSFAGAGIIQDLNLSIPSSGNE</sequence>
<evidence type="ECO:0000256" key="2">
    <source>
        <dbReference type="SAM" id="Phobius"/>
    </source>
</evidence>
<dbReference type="Proteomes" id="UP001276659">
    <property type="component" value="Unassembled WGS sequence"/>
</dbReference>
<comment type="caution">
    <text evidence="4">The sequence shown here is derived from an EMBL/GenBank/DDBJ whole genome shotgun (WGS) entry which is preliminary data.</text>
</comment>
<evidence type="ECO:0000313" key="4">
    <source>
        <dbReference type="EMBL" id="KAK3171951.1"/>
    </source>
</evidence>
<dbReference type="AlphaFoldDB" id="A0AAD9Z6N7"/>
<feature type="transmembrane region" description="Helical" evidence="2">
    <location>
        <begin position="136"/>
        <end position="155"/>
    </location>
</feature>
<feature type="coiled-coil region" evidence="1">
    <location>
        <begin position="181"/>
        <end position="234"/>
    </location>
</feature>
<reference evidence="4" key="1">
    <citation type="submission" date="2022-11" db="EMBL/GenBank/DDBJ databases">
        <title>Chromosomal genome sequence assembly and mating type (MAT) locus characterization of the leprose asexual lichenized fungus Lepraria neglecta (Nyl.) Erichsen.</title>
        <authorList>
            <person name="Allen J.L."/>
            <person name="Pfeffer B."/>
        </authorList>
    </citation>
    <scope>NUCLEOTIDE SEQUENCE</scope>
    <source>
        <strain evidence="4">Allen 5258</strain>
    </source>
</reference>
<protein>
    <recommendedName>
        <fullName evidence="3">Azaphilone pigments biosynthesis cluster protein L N-terminal domain-containing protein</fullName>
    </recommendedName>
</protein>
<evidence type="ECO:0000313" key="5">
    <source>
        <dbReference type="Proteomes" id="UP001276659"/>
    </source>
</evidence>
<proteinExistence type="predicted"/>
<evidence type="ECO:0000259" key="3">
    <source>
        <dbReference type="Pfam" id="PF17111"/>
    </source>
</evidence>
<keyword evidence="2" id="KW-0472">Membrane</keyword>
<dbReference type="Pfam" id="PF17111">
    <property type="entry name" value="PigL_N"/>
    <property type="match status" value="1"/>
</dbReference>
<name>A0AAD9Z6N7_9LECA</name>
<dbReference type="InterPro" id="IPR031348">
    <property type="entry name" value="PigL_N"/>
</dbReference>
<accession>A0AAD9Z6N7</accession>
<evidence type="ECO:0000256" key="1">
    <source>
        <dbReference type="SAM" id="Coils"/>
    </source>
</evidence>
<keyword evidence="1" id="KW-0175">Coiled coil</keyword>
<keyword evidence="2" id="KW-1133">Transmembrane helix</keyword>
<keyword evidence="5" id="KW-1185">Reference proteome</keyword>
<feature type="domain" description="Azaphilone pigments biosynthesis cluster protein L N-terminal" evidence="3">
    <location>
        <begin position="3"/>
        <end position="224"/>
    </location>
</feature>
<keyword evidence="2" id="KW-0812">Transmembrane</keyword>